<geneLocation type="plasmid" evidence="2 3">
    <name>pNXO2</name>
</geneLocation>
<dbReference type="AlphaFoldDB" id="A0A0F7JT80"/>
<gene>
    <name evidence="2" type="ORF">NX02_p1205</name>
</gene>
<feature type="region of interest" description="Disordered" evidence="1">
    <location>
        <begin position="62"/>
        <end position="88"/>
    </location>
</feature>
<evidence type="ECO:0000313" key="2">
    <source>
        <dbReference type="EMBL" id="AKH18882.1"/>
    </source>
</evidence>
<evidence type="ECO:0000313" key="3">
    <source>
        <dbReference type="Proteomes" id="UP000018851"/>
    </source>
</evidence>
<sequence>MPVDRGDLLQAVRDPYDGVFALAETQERPRHGSVNRHRFAGTSVDHQSVVVDLQIVAAHVRGGGPRDRQGLAVLRPGISRRRARENRR</sequence>
<keyword evidence="2" id="KW-0614">Plasmid</keyword>
<accession>A0A0F7JT80</accession>
<organism evidence="2 3">
    <name type="scientific">Sphingomonas sanxanigenens DSM 19645 = NX02</name>
    <dbReference type="NCBI Taxonomy" id="1123269"/>
    <lineage>
        <taxon>Bacteria</taxon>
        <taxon>Pseudomonadati</taxon>
        <taxon>Pseudomonadota</taxon>
        <taxon>Alphaproteobacteria</taxon>
        <taxon>Sphingomonadales</taxon>
        <taxon>Sphingomonadaceae</taxon>
        <taxon>Sphingomonas</taxon>
    </lineage>
</organism>
<dbReference type="EMBL" id="CP011450">
    <property type="protein sequence ID" value="AKH18882.1"/>
    <property type="molecule type" value="Genomic_DNA"/>
</dbReference>
<keyword evidence="3" id="KW-1185">Reference proteome</keyword>
<evidence type="ECO:0000256" key="1">
    <source>
        <dbReference type="SAM" id="MobiDB-lite"/>
    </source>
</evidence>
<proteinExistence type="predicted"/>
<protein>
    <submittedName>
        <fullName evidence="2">Uncharacterized protein</fullName>
    </submittedName>
</protein>
<dbReference type="Proteomes" id="UP000018851">
    <property type="component" value="Plasmid pNXO2"/>
</dbReference>
<name>A0A0F7JT80_9SPHN</name>
<dbReference type="KEGG" id="ssan:NX02_p1205"/>
<reference evidence="2 3" key="1">
    <citation type="submission" date="2015-05" db="EMBL/GenBank/DDBJ databases">
        <title>Plasmid of Sphingomonas sanxanigenens NX02.</title>
        <authorList>
            <person name="Huang H."/>
            <person name="Ma T."/>
        </authorList>
    </citation>
    <scope>NUCLEOTIDE SEQUENCE [LARGE SCALE GENOMIC DNA]</scope>
    <source>
        <strain evidence="2 3">NX02</strain>
        <plasmid evidence="3">Plasmid pNXO2</plasmid>
    </source>
</reference>
<feature type="compositionally biased region" description="Basic residues" evidence="1">
    <location>
        <begin position="78"/>
        <end position="88"/>
    </location>
</feature>